<dbReference type="GO" id="GO:0000049">
    <property type="term" value="F:tRNA binding"/>
    <property type="evidence" value="ECO:0007669"/>
    <property type="project" value="TreeGrafter"/>
</dbReference>
<evidence type="ECO:0000256" key="3">
    <source>
        <dbReference type="ARBA" id="ARBA00012584"/>
    </source>
</evidence>
<dbReference type="InterPro" id="IPR038385">
    <property type="entry name" value="Sua5/YwlC_C"/>
</dbReference>
<dbReference type="InterPro" id="IPR017945">
    <property type="entry name" value="DHBP_synth_RibB-like_a/b_dom"/>
</dbReference>
<dbReference type="PANTHER" id="PTHR17490:SF16">
    <property type="entry name" value="THREONYLCARBAMOYL-AMP SYNTHASE"/>
    <property type="match status" value="1"/>
</dbReference>
<feature type="domain" description="YrdC-like" evidence="14">
    <location>
        <begin position="15"/>
        <end position="200"/>
    </location>
</feature>
<dbReference type="InterPro" id="IPR005145">
    <property type="entry name" value="Sua5_C"/>
</dbReference>
<comment type="subcellular location">
    <subcellularLocation>
        <location evidence="1">Cytoplasm</location>
    </subcellularLocation>
</comment>
<dbReference type="Proteomes" id="UP000219799">
    <property type="component" value="Chromosome 13"/>
</dbReference>
<evidence type="ECO:0000256" key="10">
    <source>
        <dbReference type="ARBA" id="ARBA00022840"/>
    </source>
</evidence>
<evidence type="ECO:0000256" key="11">
    <source>
        <dbReference type="ARBA" id="ARBA00029774"/>
    </source>
</evidence>
<dbReference type="FunFam" id="3.90.870.10:FF:000009">
    <property type="entry name" value="Threonylcarbamoyl-AMP synthase, putative"/>
    <property type="match status" value="1"/>
</dbReference>
<evidence type="ECO:0000256" key="7">
    <source>
        <dbReference type="ARBA" id="ARBA00022694"/>
    </source>
</evidence>
<evidence type="ECO:0000259" key="14">
    <source>
        <dbReference type="PROSITE" id="PS51163"/>
    </source>
</evidence>
<dbReference type="GO" id="GO:0008033">
    <property type="term" value="P:tRNA processing"/>
    <property type="evidence" value="ECO:0007669"/>
    <property type="project" value="UniProtKB-KW"/>
</dbReference>
<comment type="similarity">
    <text evidence="2">Belongs to the SUA5 family.</text>
</comment>
<sequence length="630" mass="73107">MMAEIIKGEDLLKHDYIKKRLKEHIEMNYLIGFPTETVYGLGGNSLSEKSLTNIFQMKNRPISDPIISHVYDVTQAYDQLYHVNVFEKYIIYILNKNFWPGPLSIIAKGKKDLPLILTAHTNFCAVRIPNNRIAREIIKICGIPIAAPSANKFQHISPTNSLHVFEEFQNENILIFDDGQCDIGIESTVLKITKFRKGMWNKGGSVSNGLNGCVCHSNDNNSNSNKYSSFHNNANNNKINEHNSDSNIPNDSNYGDDYSHREEITTDDEYEKEYTEEMDYLRQGLNCKGAYTDLEIYEHLKNIFDSIEERKGKEVKKYIFEKIEKYKRLYDYRIKIYRRGKYTKDDIEYVLKHNSLLSDIQVDLYEKIKFENIGLFQNREKGICKNGSTIKGDKYKSQMNVNENTNHGQNGNENTNHGQNGSRNTNYGQNGSRNTNHGSQESRNMNNPSINDVCVYEMNGEKEDCFAKCEYNKSKEEEEKNEVSPGLLLTHYSPLVSTYMIDLIYDNENKEMMKNKISSINLLKCICLDIGNTFLNYQDRFLKYINISYDKRLQKKEQLNYVMKNFFLYLRQAESLAIKHQAENILISVVHLKVSDEVTLSIFDRIIRSASGKLLKCYINKNEQFEVFKS</sequence>
<evidence type="ECO:0000256" key="6">
    <source>
        <dbReference type="ARBA" id="ARBA00022679"/>
    </source>
</evidence>
<evidence type="ECO:0000256" key="2">
    <source>
        <dbReference type="ARBA" id="ARBA00007663"/>
    </source>
</evidence>
<dbReference type="EMBL" id="LT594501">
    <property type="protein sequence ID" value="SBT71928.1"/>
    <property type="molecule type" value="Genomic_DNA"/>
</dbReference>
<feature type="region of interest" description="Disordered" evidence="13">
    <location>
        <begin position="226"/>
        <end position="259"/>
    </location>
</feature>
<dbReference type="AlphaFoldDB" id="A0A1C3KED9"/>
<dbReference type="GO" id="GO:0005524">
    <property type="term" value="F:ATP binding"/>
    <property type="evidence" value="ECO:0007669"/>
    <property type="project" value="UniProtKB-KW"/>
</dbReference>
<evidence type="ECO:0000256" key="12">
    <source>
        <dbReference type="ARBA" id="ARBA00048366"/>
    </source>
</evidence>
<dbReference type="Gene3D" id="3.40.50.11030">
    <property type="entry name" value="Threonylcarbamoyl-AMP synthase, C-terminal domain"/>
    <property type="match status" value="1"/>
</dbReference>
<dbReference type="GO" id="GO:0003725">
    <property type="term" value="F:double-stranded RNA binding"/>
    <property type="evidence" value="ECO:0007669"/>
    <property type="project" value="InterPro"/>
</dbReference>
<dbReference type="GO" id="GO:0005737">
    <property type="term" value="C:cytoplasm"/>
    <property type="evidence" value="ECO:0007669"/>
    <property type="project" value="UniProtKB-SubCell"/>
</dbReference>
<dbReference type="Pfam" id="PF03481">
    <property type="entry name" value="Sua5_C"/>
    <property type="match status" value="1"/>
</dbReference>
<keyword evidence="8 15" id="KW-0548">Nucleotidyltransferase</keyword>
<comment type="catalytic activity">
    <reaction evidence="12">
        <text>L-threonine + hydrogencarbonate + ATP = L-threonylcarbamoyladenylate + diphosphate + H2O</text>
        <dbReference type="Rhea" id="RHEA:36407"/>
        <dbReference type="ChEBI" id="CHEBI:15377"/>
        <dbReference type="ChEBI" id="CHEBI:17544"/>
        <dbReference type="ChEBI" id="CHEBI:30616"/>
        <dbReference type="ChEBI" id="CHEBI:33019"/>
        <dbReference type="ChEBI" id="CHEBI:57926"/>
        <dbReference type="ChEBI" id="CHEBI:73682"/>
        <dbReference type="EC" id="2.7.7.87"/>
    </reaction>
</comment>
<evidence type="ECO:0000256" key="13">
    <source>
        <dbReference type="SAM" id="MobiDB-lite"/>
    </source>
</evidence>
<dbReference type="GO" id="GO:0006450">
    <property type="term" value="P:regulation of translational fidelity"/>
    <property type="evidence" value="ECO:0007669"/>
    <property type="project" value="TreeGrafter"/>
</dbReference>
<keyword evidence="6 15" id="KW-0808">Transferase</keyword>
<dbReference type="Gene3D" id="3.90.870.10">
    <property type="entry name" value="DHBP synthase"/>
    <property type="match status" value="1"/>
</dbReference>
<keyword evidence="5" id="KW-0963">Cytoplasm</keyword>
<organism evidence="15 16">
    <name type="scientific">Plasmodium malariae</name>
    <dbReference type="NCBI Taxonomy" id="5858"/>
    <lineage>
        <taxon>Eukaryota</taxon>
        <taxon>Sar</taxon>
        <taxon>Alveolata</taxon>
        <taxon>Apicomplexa</taxon>
        <taxon>Aconoidasida</taxon>
        <taxon>Haemosporida</taxon>
        <taxon>Plasmodiidae</taxon>
        <taxon>Plasmodium</taxon>
        <taxon>Plasmodium (Plasmodium)</taxon>
    </lineage>
</organism>
<evidence type="ECO:0000256" key="4">
    <source>
        <dbReference type="ARBA" id="ARBA00015492"/>
    </source>
</evidence>
<evidence type="ECO:0000256" key="5">
    <source>
        <dbReference type="ARBA" id="ARBA00022490"/>
    </source>
</evidence>
<dbReference type="InterPro" id="IPR006070">
    <property type="entry name" value="Sua5-like_dom"/>
</dbReference>
<evidence type="ECO:0000313" key="16">
    <source>
        <dbReference type="Proteomes" id="UP000219799"/>
    </source>
</evidence>
<keyword evidence="10" id="KW-0067">ATP-binding</keyword>
<name>A0A1C3KED9_PLAMA</name>
<feature type="region of interest" description="Disordered" evidence="13">
    <location>
        <begin position="400"/>
        <end position="448"/>
    </location>
</feature>
<dbReference type="PROSITE" id="PS51163">
    <property type="entry name" value="YRDC"/>
    <property type="match status" value="1"/>
</dbReference>
<evidence type="ECO:0000256" key="1">
    <source>
        <dbReference type="ARBA" id="ARBA00004496"/>
    </source>
</evidence>
<proteinExistence type="inferred from homology"/>
<dbReference type="GO" id="GO:0061710">
    <property type="term" value="F:L-threonylcarbamoyladenylate synthase"/>
    <property type="evidence" value="ECO:0007669"/>
    <property type="project" value="UniProtKB-EC"/>
</dbReference>
<gene>
    <name evidence="15" type="primary">SUA5</name>
    <name evidence="15" type="ORF">PMLGA01_130006300</name>
</gene>
<keyword evidence="7" id="KW-0819">tRNA processing</keyword>
<evidence type="ECO:0000256" key="9">
    <source>
        <dbReference type="ARBA" id="ARBA00022741"/>
    </source>
</evidence>
<reference evidence="15 16" key="1">
    <citation type="submission" date="2016-06" db="EMBL/GenBank/DDBJ databases">
        <authorList>
            <consortium name="Pathogen Informatics"/>
        </authorList>
    </citation>
    <scope>NUCLEOTIDE SEQUENCE [LARGE SCALE GENOMIC DNA]</scope>
    <source>
        <strain evidence="15">PmlGA01</strain>
    </source>
</reference>
<keyword evidence="9" id="KW-0547">Nucleotide-binding</keyword>
<protein>
    <recommendedName>
        <fullName evidence="4">Threonylcarbamoyl-AMP synthase</fullName>
        <ecNumber evidence="3">2.7.7.87</ecNumber>
    </recommendedName>
    <alternativeName>
        <fullName evidence="11">L-threonylcarbamoyladenylate synthase</fullName>
    </alternativeName>
</protein>
<evidence type="ECO:0000313" key="15">
    <source>
        <dbReference type="EMBL" id="SBT71928.1"/>
    </source>
</evidence>
<dbReference type="Pfam" id="PF01300">
    <property type="entry name" value="Sua5_yciO_yrdC"/>
    <property type="match status" value="1"/>
</dbReference>
<dbReference type="VEuPathDB" id="PlasmoDB:PmUG01_13013800"/>
<dbReference type="SUPFAM" id="SSF55821">
    <property type="entry name" value="YrdC/RibB"/>
    <property type="match status" value="1"/>
</dbReference>
<dbReference type="PANTHER" id="PTHR17490">
    <property type="entry name" value="SUA5"/>
    <property type="match status" value="1"/>
</dbReference>
<dbReference type="EC" id="2.7.7.87" evidence="3"/>
<feature type="compositionally biased region" description="Low complexity" evidence="13">
    <location>
        <begin position="226"/>
        <end position="238"/>
    </location>
</feature>
<dbReference type="InterPro" id="IPR050156">
    <property type="entry name" value="TC-AMP_synthase_SUA5"/>
</dbReference>
<evidence type="ECO:0000256" key="8">
    <source>
        <dbReference type="ARBA" id="ARBA00022695"/>
    </source>
</evidence>
<accession>A0A1C3KED9</accession>